<gene>
    <name evidence="2" type="ORF">METZ01_LOCUS480764</name>
</gene>
<dbReference type="AlphaFoldDB" id="A0A383C797"/>
<dbReference type="SUPFAM" id="SSF160246">
    <property type="entry name" value="EspE N-terminal domain-like"/>
    <property type="match status" value="1"/>
</dbReference>
<evidence type="ECO:0000259" key="1">
    <source>
        <dbReference type="Pfam" id="PF05157"/>
    </source>
</evidence>
<protein>
    <recommendedName>
        <fullName evidence="1">Type II secretion system protein GspE N-terminal domain-containing protein</fullName>
    </recommendedName>
</protein>
<reference evidence="2" key="1">
    <citation type="submission" date="2018-05" db="EMBL/GenBank/DDBJ databases">
        <authorList>
            <person name="Lanie J.A."/>
            <person name="Ng W.-L."/>
            <person name="Kazmierczak K.M."/>
            <person name="Andrzejewski T.M."/>
            <person name="Davidsen T.M."/>
            <person name="Wayne K.J."/>
            <person name="Tettelin H."/>
            <person name="Glass J.I."/>
            <person name="Rusch D."/>
            <person name="Podicherti R."/>
            <person name="Tsui H.-C.T."/>
            <person name="Winkler M.E."/>
        </authorList>
    </citation>
    <scope>NUCLEOTIDE SEQUENCE</scope>
</reference>
<dbReference type="InterPro" id="IPR007831">
    <property type="entry name" value="T2SS_GspE_N"/>
</dbReference>
<feature type="domain" description="Type II secretion system protein GspE N-terminal" evidence="1">
    <location>
        <begin position="72"/>
        <end position="158"/>
    </location>
</feature>
<evidence type="ECO:0000313" key="2">
    <source>
        <dbReference type="EMBL" id="SVE27910.1"/>
    </source>
</evidence>
<accession>A0A383C797</accession>
<dbReference type="Gene3D" id="3.30.300.160">
    <property type="entry name" value="Type II secretion system, protein E, N-terminal domain"/>
    <property type="match status" value="1"/>
</dbReference>
<proteinExistence type="predicted"/>
<dbReference type="EMBL" id="UINC01206327">
    <property type="protein sequence ID" value="SVE27910.1"/>
    <property type="molecule type" value="Genomic_DNA"/>
</dbReference>
<dbReference type="Pfam" id="PF05157">
    <property type="entry name" value="MshEN"/>
    <property type="match status" value="1"/>
</dbReference>
<sequence length="204" mass="22465">MANEDSDFSVQIRKTRLGGLARRVVDQSIMDREAALNHLALAHDNGVSFLTQATQAMPDKKAMLYRMTAEEYGMPLFDLRTLNLTDRPADLVTPKFIDEHQVLPIFHRGSKVFVAVSEPGEQAGLDAFKFQTGLGVEPILVDATALQESIERIRGEASASDLAVLDDDNLEDIEFVDEDESAGETVSQADAESDTPVVRFVNKL</sequence>
<dbReference type="InterPro" id="IPR037257">
    <property type="entry name" value="T2SS_E_N_sf"/>
</dbReference>
<organism evidence="2">
    <name type="scientific">marine metagenome</name>
    <dbReference type="NCBI Taxonomy" id="408172"/>
    <lineage>
        <taxon>unclassified sequences</taxon>
        <taxon>metagenomes</taxon>
        <taxon>ecological metagenomes</taxon>
    </lineage>
</organism>
<name>A0A383C797_9ZZZZ</name>
<feature type="non-terminal residue" evidence="2">
    <location>
        <position position="204"/>
    </location>
</feature>